<protein>
    <submittedName>
        <fullName evidence="1">Uncharacterized protein</fullName>
    </submittedName>
</protein>
<sequence>MGTRGGSPDDSPDYGHYGPDVRVMAAVLVVDVHRLGGCWRCEPDGLCPLLRRAVLTIVQYRRHRKTLYRTAGPPRPIPEDGTDVFG</sequence>
<comment type="caution">
    <text evidence="1">The sequence shown here is derived from an EMBL/GenBank/DDBJ whole genome shotgun (WGS) entry which is preliminary data.</text>
</comment>
<organism evidence="1 2">
    <name type="scientific">Plantactinospora endophytica</name>
    <dbReference type="NCBI Taxonomy" id="673535"/>
    <lineage>
        <taxon>Bacteria</taxon>
        <taxon>Bacillati</taxon>
        <taxon>Actinomycetota</taxon>
        <taxon>Actinomycetes</taxon>
        <taxon>Micromonosporales</taxon>
        <taxon>Micromonosporaceae</taxon>
        <taxon>Plantactinospora</taxon>
    </lineage>
</organism>
<evidence type="ECO:0000313" key="2">
    <source>
        <dbReference type="Proteomes" id="UP000646749"/>
    </source>
</evidence>
<name>A0ABQ4EBJ5_9ACTN</name>
<gene>
    <name evidence="1" type="ORF">Pen02_70430</name>
</gene>
<dbReference type="EMBL" id="BONW01000041">
    <property type="protein sequence ID" value="GIG92107.1"/>
    <property type="molecule type" value="Genomic_DNA"/>
</dbReference>
<evidence type="ECO:0000313" key="1">
    <source>
        <dbReference type="EMBL" id="GIG92107.1"/>
    </source>
</evidence>
<accession>A0ABQ4EBJ5</accession>
<keyword evidence="2" id="KW-1185">Reference proteome</keyword>
<reference evidence="1 2" key="1">
    <citation type="submission" date="2021-01" db="EMBL/GenBank/DDBJ databases">
        <title>Whole genome shotgun sequence of Plantactinospora endophytica NBRC 110450.</title>
        <authorList>
            <person name="Komaki H."/>
            <person name="Tamura T."/>
        </authorList>
    </citation>
    <scope>NUCLEOTIDE SEQUENCE [LARGE SCALE GENOMIC DNA]</scope>
    <source>
        <strain evidence="1 2">NBRC 110450</strain>
    </source>
</reference>
<proteinExistence type="predicted"/>
<dbReference type="Proteomes" id="UP000646749">
    <property type="component" value="Unassembled WGS sequence"/>
</dbReference>